<evidence type="ECO:0000256" key="1">
    <source>
        <dbReference type="SAM" id="Phobius"/>
    </source>
</evidence>
<dbReference type="Proteomes" id="UP000584824">
    <property type="component" value="Unassembled WGS sequence"/>
</dbReference>
<dbReference type="EMBL" id="JACIDU010000033">
    <property type="protein sequence ID" value="MBB4105860.1"/>
    <property type="molecule type" value="Genomic_DNA"/>
</dbReference>
<keyword evidence="1" id="KW-0812">Transmembrane</keyword>
<feature type="transmembrane region" description="Helical" evidence="1">
    <location>
        <begin position="201"/>
        <end position="223"/>
    </location>
</feature>
<dbReference type="Pfam" id="PF03594">
    <property type="entry name" value="BenE"/>
    <property type="match status" value="1"/>
</dbReference>
<feature type="transmembrane region" description="Helical" evidence="1">
    <location>
        <begin position="130"/>
        <end position="159"/>
    </location>
</feature>
<protein>
    <submittedName>
        <fullName evidence="2">Benzoate membrane transport protein</fullName>
    </submittedName>
</protein>
<accession>A0A7W6K823</accession>
<dbReference type="GO" id="GO:0042925">
    <property type="term" value="F:benzoate transmembrane transporter activity"/>
    <property type="evidence" value="ECO:0007669"/>
    <property type="project" value="InterPro"/>
</dbReference>
<keyword evidence="3" id="KW-1185">Reference proteome</keyword>
<dbReference type="AlphaFoldDB" id="A0A7W6K823"/>
<keyword evidence="1" id="KW-1133">Transmembrane helix</keyword>
<dbReference type="InterPro" id="IPR004711">
    <property type="entry name" value="Benzoate_Transporter"/>
</dbReference>
<feature type="transmembrane region" description="Helical" evidence="1">
    <location>
        <begin position="171"/>
        <end position="195"/>
    </location>
</feature>
<organism evidence="2 3">
    <name type="scientific">Allorhizobium borbori</name>
    <dbReference type="NCBI Taxonomy" id="485907"/>
    <lineage>
        <taxon>Bacteria</taxon>
        <taxon>Pseudomonadati</taxon>
        <taxon>Pseudomonadota</taxon>
        <taxon>Alphaproteobacteria</taxon>
        <taxon>Hyphomicrobiales</taxon>
        <taxon>Rhizobiaceae</taxon>
        <taxon>Rhizobium/Agrobacterium group</taxon>
        <taxon>Allorhizobium</taxon>
    </lineage>
</organism>
<dbReference type="PANTHER" id="PTHR30199:SF0">
    <property type="entry name" value="INNER MEMBRANE PROTEIN YDCO"/>
    <property type="match status" value="1"/>
</dbReference>
<evidence type="ECO:0000313" key="2">
    <source>
        <dbReference type="EMBL" id="MBB4105860.1"/>
    </source>
</evidence>
<feature type="transmembrane region" description="Helical" evidence="1">
    <location>
        <begin position="50"/>
        <end position="71"/>
    </location>
</feature>
<dbReference type="PANTHER" id="PTHR30199">
    <property type="entry name" value="MFS FAMILY TRANSPORTER, PREDICTED SUBSTRATE BENZOATE"/>
    <property type="match status" value="1"/>
</dbReference>
<keyword evidence="1" id="KW-0472">Membrane</keyword>
<name>A0A7W6K823_9HYPH</name>
<proteinExistence type="predicted"/>
<feature type="transmembrane region" description="Helical" evidence="1">
    <location>
        <begin position="230"/>
        <end position="255"/>
    </location>
</feature>
<comment type="caution">
    <text evidence="2">The sequence shown here is derived from an EMBL/GenBank/DDBJ whole genome shotgun (WGS) entry which is preliminary data.</text>
</comment>
<evidence type="ECO:0000313" key="3">
    <source>
        <dbReference type="Proteomes" id="UP000584824"/>
    </source>
</evidence>
<reference evidence="2 3" key="1">
    <citation type="submission" date="2020-08" db="EMBL/GenBank/DDBJ databases">
        <title>Genomic Encyclopedia of Type Strains, Phase IV (KMG-IV): sequencing the most valuable type-strain genomes for metagenomic binning, comparative biology and taxonomic classification.</title>
        <authorList>
            <person name="Goeker M."/>
        </authorList>
    </citation>
    <scope>NUCLEOTIDE SEQUENCE [LARGE SCALE GENOMIC DNA]</scope>
    <source>
        <strain evidence="2 3">DSM 26385</strain>
    </source>
</reference>
<sequence>MWTISIGSGVLGLILSLHYRVPVVIAWSAPGSALLITLLPTVDFADAVGAYLVASFAVFIIGLTGTFDRIIGRLPAGIASAMLAGILFGFAAKMFLALPLTVVALTGQWVPDIAVLRGSGYPRPGASPLIAWSAVVSAVLAPFGCPGLNLAAFTGAICTGRESHEDPAKRYFAGVAGSLSYILLGCISATVALFAMLPKELIAALAGVALFPTIATALSASLADAGDRDAALVTFIVSASGMSLLGLRAAFWGLLFGVATHFLLRWRPARLPHSNIERS</sequence>
<dbReference type="GO" id="GO:0005886">
    <property type="term" value="C:plasma membrane"/>
    <property type="evidence" value="ECO:0007669"/>
    <property type="project" value="TreeGrafter"/>
</dbReference>
<gene>
    <name evidence="2" type="ORF">GGQ66_004448</name>
</gene>